<organism evidence="1 2">
    <name type="scientific">Undibacterium jejuense</name>
    <dbReference type="NCBI Taxonomy" id="1344949"/>
    <lineage>
        <taxon>Bacteria</taxon>
        <taxon>Pseudomonadati</taxon>
        <taxon>Pseudomonadota</taxon>
        <taxon>Betaproteobacteria</taxon>
        <taxon>Burkholderiales</taxon>
        <taxon>Oxalobacteraceae</taxon>
        <taxon>Undibacterium</taxon>
    </lineage>
</organism>
<dbReference type="RefSeq" id="WP_186913258.1">
    <property type="nucleotide sequence ID" value="NZ_JACOFV010000013.1"/>
</dbReference>
<gene>
    <name evidence="1" type="ORF">H8K32_14540</name>
</gene>
<reference evidence="1" key="1">
    <citation type="submission" date="2020-08" db="EMBL/GenBank/DDBJ databases">
        <title>Novel species isolated from subtropical streams in China.</title>
        <authorList>
            <person name="Lu H."/>
        </authorList>
    </citation>
    <scope>NUCLEOTIDE SEQUENCE</scope>
    <source>
        <strain evidence="1">KACC 12607</strain>
    </source>
</reference>
<dbReference type="PANTHER" id="PTHR38834:SF3">
    <property type="entry name" value="SOLUTE-BINDING PROTEIN FAMILY 3_N-TERMINAL DOMAIN-CONTAINING PROTEIN"/>
    <property type="match status" value="1"/>
</dbReference>
<dbReference type="Gene3D" id="3.40.190.10">
    <property type="entry name" value="Periplasmic binding protein-like II"/>
    <property type="match status" value="2"/>
</dbReference>
<proteinExistence type="predicted"/>
<name>A0A923KIV3_9BURK</name>
<accession>A0A923KIV3</accession>
<evidence type="ECO:0000313" key="2">
    <source>
        <dbReference type="Proteomes" id="UP000634011"/>
    </source>
</evidence>
<keyword evidence="2" id="KW-1185">Reference proteome</keyword>
<evidence type="ECO:0000313" key="1">
    <source>
        <dbReference type="EMBL" id="MBC3863322.1"/>
    </source>
</evidence>
<dbReference type="SUPFAM" id="SSF53850">
    <property type="entry name" value="Periplasmic binding protein-like II"/>
    <property type="match status" value="1"/>
</dbReference>
<comment type="caution">
    <text evidence="1">The sequence shown here is derived from an EMBL/GenBank/DDBJ whole genome shotgun (WGS) entry which is preliminary data.</text>
</comment>
<sequence>MKLIILCLPLFAITGTAVGAEILIAGFEYSPFSIVNNANLSGIGADILNHLIEDSGNIKKGTSVVSVKRMMLMAKEENIVFTTLTRTVDREVQVQWIGKISDDMNCFFTFKDRPINSVEDAKKLVRIGVNAGGLTEKFLVDNGFKNIEALSNNTLNFRKIAVSHIPAWHTSEIVGRYTAINANADPGNYVCNGNVHKTNYWIAASLKTDKSIVDSMRLKFSEMERSGEITRIINGYLK</sequence>
<dbReference type="PANTHER" id="PTHR38834">
    <property type="entry name" value="PERIPLASMIC SUBSTRATE BINDING PROTEIN FAMILY 3"/>
    <property type="match status" value="1"/>
</dbReference>
<dbReference type="Proteomes" id="UP000634011">
    <property type="component" value="Unassembled WGS sequence"/>
</dbReference>
<dbReference type="EMBL" id="JACOFV010000013">
    <property type="protein sequence ID" value="MBC3863322.1"/>
    <property type="molecule type" value="Genomic_DNA"/>
</dbReference>
<dbReference type="AlphaFoldDB" id="A0A923KIV3"/>
<protein>
    <submittedName>
        <fullName evidence="1">Transporter substrate-binding domain-containing protein</fullName>
    </submittedName>
</protein>